<dbReference type="Pfam" id="PF01503">
    <property type="entry name" value="PRA-PH"/>
    <property type="match status" value="1"/>
</dbReference>
<dbReference type="EMBL" id="NVUS01000009">
    <property type="protein sequence ID" value="PCJ00979.1"/>
    <property type="molecule type" value="Genomic_DNA"/>
</dbReference>
<comment type="caution">
    <text evidence="1">The sequence shown here is derived from an EMBL/GenBank/DDBJ whole genome shotgun (WGS) entry which is preliminary data.</text>
</comment>
<reference key="1">
    <citation type="submission" date="2017-08" db="EMBL/GenBank/DDBJ databases">
        <title>A dynamic microbial community with high functional redundancy inhabits the cold, oxic subseafloor aquifer.</title>
        <authorList>
            <person name="Tully B.J."/>
            <person name="Wheat C.G."/>
            <person name="Glazer B.T."/>
            <person name="Huber J.A."/>
        </authorList>
    </citation>
    <scope>NUCLEOTIDE SEQUENCE [LARGE SCALE GENOMIC DNA]</scope>
</reference>
<gene>
    <name evidence="1" type="ORF">COB13_08430</name>
</gene>
<name>A0A2A4Z1H3_9PROT</name>
<organism evidence="1">
    <name type="scientific">OCS116 cluster bacterium</name>
    <dbReference type="NCBI Taxonomy" id="2030921"/>
    <lineage>
        <taxon>Bacteria</taxon>
        <taxon>Pseudomonadati</taxon>
        <taxon>Pseudomonadota</taxon>
        <taxon>Alphaproteobacteria</taxon>
        <taxon>OCS116 cluster</taxon>
    </lineage>
</organism>
<dbReference type="AlphaFoldDB" id="A0A2A4Z1H3"/>
<sequence length="104" mass="12312">MHNLDLLAQKFDKASDKYCEDYNIKRDNDWVLMKLQEEVGELFQAWLMHTGRARDKGQSPEQLKEMMANEITDVFGMIMTFASTQGVDLNKYIEKKWKFNVEEN</sequence>
<reference evidence="1" key="2">
    <citation type="journal article" date="2018" name="ISME J.">
        <title>A dynamic microbial community with high functional redundancy inhabits the cold, oxic subseafloor aquifer.</title>
        <authorList>
            <person name="Tully B.J."/>
            <person name="Wheat C.G."/>
            <person name="Glazer B.T."/>
            <person name="Huber J.A."/>
        </authorList>
    </citation>
    <scope>NUCLEOTIDE SEQUENCE</scope>
    <source>
        <strain evidence="1">NORP83</strain>
    </source>
</reference>
<evidence type="ECO:0000313" key="1">
    <source>
        <dbReference type="EMBL" id="PCJ00979.1"/>
    </source>
</evidence>
<dbReference type="Gene3D" id="1.10.287.1080">
    <property type="entry name" value="MazG-like"/>
    <property type="match status" value="1"/>
</dbReference>
<proteinExistence type="predicted"/>
<dbReference type="InterPro" id="IPR021130">
    <property type="entry name" value="PRib-ATP_PPHydrolase-like"/>
</dbReference>
<dbReference type="SUPFAM" id="SSF101386">
    <property type="entry name" value="all-alpha NTP pyrophosphatases"/>
    <property type="match status" value="1"/>
</dbReference>
<dbReference type="CDD" id="cd11538">
    <property type="entry name" value="NTP-PPase_u1"/>
    <property type="match status" value="1"/>
</dbReference>
<protein>
    <submittedName>
        <fullName evidence="1">Pyrophosphatase</fullName>
    </submittedName>
</protein>
<accession>A0A2A4Z1H3</accession>